<sequence length="254" mass="30417">MCYYVAPSKKRMRTMTTMLPVNRVWESVQLYSGRCEKCSKWRIIPSKEKYEEIRETFNENSFTCAKAHEWRPQVSCQDPTDIEEQDDKIIPSKEKYEEIRETFNENSFTCAKAHEWRPQVSCQDPTDIEEQDDRYYVAPSKKRMRTMTTMLPVNRVWESVQLYSGRCEKCSKWRIIPSKEKYEEIRETFNENSFTCAKAHEWRPQVSCQDPTDIEEQDDRYIWAMDKPNIPKTCPGWQRLIRMRAPGGKRFDDV</sequence>
<protein>
    <recommendedName>
        <fullName evidence="9">CW-type domain-containing protein</fullName>
    </recommendedName>
</protein>
<feature type="domain" description="CW-type" evidence="9">
    <location>
        <begin position="19"/>
        <end position="84"/>
    </location>
</feature>
<dbReference type="Proteomes" id="UP001634393">
    <property type="component" value="Unassembled WGS sequence"/>
</dbReference>
<keyword evidence="7" id="KW-0804">Transcription</keyword>
<keyword evidence="11" id="KW-1185">Reference proteome</keyword>
<evidence type="ECO:0000256" key="2">
    <source>
        <dbReference type="ARBA" id="ARBA00022723"/>
    </source>
</evidence>
<dbReference type="AlphaFoldDB" id="A0ABD3TAL6"/>
<organism evidence="10 11">
    <name type="scientific">Penstemon smallii</name>
    <dbReference type="NCBI Taxonomy" id="265156"/>
    <lineage>
        <taxon>Eukaryota</taxon>
        <taxon>Viridiplantae</taxon>
        <taxon>Streptophyta</taxon>
        <taxon>Embryophyta</taxon>
        <taxon>Tracheophyta</taxon>
        <taxon>Spermatophyta</taxon>
        <taxon>Magnoliopsida</taxon>
        <taxon>eudicotyledons</taxon>
        <taxon>Gunneridae</taxon>
        <taxon>Pentapetalae</taxon>
        <taxon>asterids</taxon>
        <taxon>lamiids</taxon>
        <taxon>Lamiales</taxon>
        <taxon>Plantaginaceae</taxon>
        <taxon>Cheloneae</taxon>
        <taxon>Penstemon</taxon>
    </lineage>
</organism>
<keyword evidence="6" id="KW-0238">DNA-binding</keyword>
<dbReference type="PANTHER" id="PTHR12396:SF0">
    <property type="entry name" value="METHYL-CPG BINDING DOMAIN PROTEIN-LIKE, ISOFORM C"/>
    <property type="match status" value="1"/>
</dbReference>
<comment type="caution">
    <text evidence="10">The sequence shown here is derived from an EMBL/GenBank/DDBJ whole genome shotgun (WGS) entry which is preliminary data.</text>
</comment>
<keyword evidence="3" id="KW-0863">Zinc-finger</keyword>
<comment type="subcellular location">
    <subcellularLocation>
        <location evidence="1">Nucleus</location>
    </subcellularLocation>
</comment>
<gene>
    <name evidence="10" type="ORF">ACJIZ3_008392</name>
</gene>
<keyword evidence="2" id="KW-0479">Metal-binding</keyword>
<dbReference type="GO" id="GO:0005634">
    <property type="term" value="C:nucleus"/>
    <property type="evidence" value="ECO:0007669"/>
    <property type="project" value="UniProtKB-SubCell"/>
</dbReference>
<evidence type="ECO:0000259" key="9">
    <source>
        <dbReference type="PROSITE" id="PS51050"/>
    </source>
</evidence>
<dbReference type="PROSITE" id="PS51050">
    <property type="entry name" value="ZF_CW"/>
    <property type="match status" value="2"/>
</dbReference>
<dbReference type="GO" id="GO:0008270">
    <property type="term" value="F:zinc ion binding"/>
    <property type="evidence" value="ECO:0007669"/>
    <property type="project" value="UniProtKB-KW"/>
</dbReference>
<evidence type="ECO:0000256" key="4">
    <source>
        <dbReference type="ARBA" id="ARBA00022833"/>
    </source>
</evidence>
<dbReference type="PANTHER" id="PTHR12396">
    <property type="entry name" value="METHYL-CPG BINDING PROTEIN, MBD"/>
    <property type="match status" value="1"/>
</dbReference>
<evidence type="ECO:0000313" key="11">
    <source>
        <dbReference type="Proteomes" id="UP001634393"/>
    </source>
</evidence>
<evidence type="ECO:0000256" key="7">
    <source>
        <dbReference type="ARBA" id="ARBA00023163"/>
    </source>
</evidence>
<dbReference type="SUPFAM" id="SSF54171">
    <property type="entry name" value="DNA-binding domain"/>
    <property type="match status" value="1"/>
</dbReference>
<keyword evidence="5" id="KW-0805">Transcription regulation</keyword>
<evidence type="ECO:0000256" key="8">
    <source>
        <dbReference type="ARBA" id="ARBA00023242"/>
    </source>
</evidence>
<feature type="domain" description="CW-type" evidence="9">
    <location>
        <begin position="151"/>
        <end position="216"/>
    </location>
</feature>
<evidence type="ECO:0000256" key="1">
    <source>
        <dbReference type="ARBA" id="ARBA00004123"/>
    </source>
</evidence>
<evidence type="ECO:0000256" key="5">
    <source>
        <dbReference type="ARBA" id="ARBA00023015"/>
    </source>
</evidence>
<evidence type="ECO:0000256" key="6">
    <source>
        <dbReference type="ARBA" id="ARBA00023125"/>
    </source>
</evidence>
<dbReference type="Pfam" id="PF07496">
    <property type="entry name" value="zf-CW"/>
    <property type="match status" value="2"/>
</dbReference>
<name>A0ABD3TAL6_9LAMI</name>
<dbReference type="InterPro" id="IPR016177">
    <property type="entry name" value="DNA-bd_dom_sf"/>
</dbReference>
<keyword evidence="4" id="KW-0862">Zinc</keyword>
<proteinExistence type="predicted"/>
<dbReference type="GO" id="GO:0003677">
    <property type="term" value="F:DNA binding"/>
    <property type="evidence" value="ECO:0007669"/>
    <property type="project" value="UniProtKB-KW"/>
</dbReference>
<accession>A0ABD3TAL6</accession>
<evidence type="ECO:0000313" key="10">
    <source>
        <dbReference type="EMBL" id="KAL3833656.1"/>
    </source>
</evidence>
<dbReference type="InterPro" id="IPR011124">
    <property type="entry name" value="Znf_CW"/>
</dbReference>
<dbReference type="EMBL" id="JBJXBP010000004">
    <property type="protein sequence ID" value="KAL3833656.1"/>
    <property type="molecule type" value="Genomic_DNA"/>
</dbReference>
<reference evidence="10 11" key="1">
    <citation type="submission" date="2024-12" db="EMBL/GenBank/DDBJ databases">
        <title>The unique morphological basis and parallel evolutionary history of personate flowers in Penstemon.</title>
        <authorList>
            <person name="Depatie T.H."/>
            <person name="Wessinger C.A."/>
        </authorList>
    </citation>
    <scope>NUCLEOTIDE SEQUENCE [LARGE SCALE GENOMIC DNA]</scope>
    <source>
        <strain evidence="10">WTNN_2</strain>
        <tissue evidence="10">Leaf</tissue>
    </source>
</reference>
<evidence type="ECO:0000256" key="3">
    <source>
        <dbReference type="ARBA" id="ARBA00022771"/>
    </source>
</evidence>
<keyword evidence="8" id="KW-0539">Nucleus</keyword>